<dbReference type="CDD" id="cd00093">
    <property type="entry name" value="HTH_XRE"/>
    <property type="match status" value="1"/>
</dbReference>
<dbReference type="InterPro" id="IPR001387">
    <property type="entry name" value="Cro/C1-type_HTH"/>
</dbReference>
<dbReference type="GO" id="GO:0003677">
    <property type="term" value="F:DNA binding"/>
    <property type="evidence" value="ECO:0007669"/>
    <property type="project" value="UniProtKB-KW"/>
</dbReference>
<dbReference type="EMBL" id="LFML01000020">
    <property type="protein sequence ID" value="KMO98778.1"/>
    <property type="molecule type" value="Genomic_DNA"/>
</dbReference>
<protein>
    <submittedName>
        <fullName evidence="2">DNA-binding protein</fullName>
    </submittedName>
</protein>
<dbReference type="Proteomes" id="UP000035932">
    <property type="component" value="Unassembled WGS sequence"/>
</dbReference>
<feature type="domain" description="HTH cro/C1-type" evidence="1">
    <location>
        <begin position="13"/>
        <end position="67"/>
    </location>
</feature>
<reference evidence="2 3" key="1">
    <citation type="submission" date="2015-06" db="EMBL/GenBank/DDBJ databases">
        <title>Recapitulation of the evolution of biosynthetic gene clusters reveals hidden chemical diversity on bacterial genomes.</title>
        <authorList>
            <person name="Cruz-Morales P."/>
            <person name="Martinez-Guerrero C."/>
            <person name="Morales-Escalante M.A."/>
            <person name="Yanez-Guerra L.A."/>
            <person name="Kopp J.F."/>
            <person name="Feldmann J."/>
            <person name="Ramos-Aboites H.E."/>
            <person name="Barona-Gomez F."/>
        </authorList>
    </citation>
    <scope>NUCLEOTIDE SEQUENCE [LARGE SCALE GENOMIC DNA]</scope>
    <source>
        <strain evidence="2 3">ATCC 31245</strain>
    </source>
</reference>
<accession>A0A0J6XVN0</accession>
<dbReference type="SMART" id="SM00530">
    <property type="entry name" value="HTH_XRE"/>
    <property type="match status" value="1"/>
</dbReference>
<dbReference type="PATRIC" id="fig|66430.4.peg.3095"/>
<dbReference type="SUPFAM" id="SSF47413">
    <property type="entry name" value="lambda repressor-like DNA-binding domains"/>
    <property type="match status" value="1"/>
</dbReference>
<dbReference type="AlphaFoldDB" id="A0A0J6XVN0"/>
<dbReference type="OrthoDB" id="3504495at2"/>
<sequence length="394" mass="43285">MHSLPNDHTGARMKRLRLERHLTQQAVSDLAQVPYSTYTKTEQGVIPASPHLIAAVARALRVSVDTITGQPYATELRADELDVLIRPIREALDVYDLGSDPDVTPRAHRLLTVDAEALLVAVRGGEIKRTAGQLPGLIHEATTAAHAAPGRERWLLLASLYRTSYDVTSKLGYYDLAALALARMDWAAERGSDAVFGGMYRYMRALTYLRDGEYRTGKRLVDLGLCTLAQADPSREREVVTGQLHLGAAVMAGRSKDGGRAEGHLAEAERIAVATGEAVSTHWLAFGPTNVAVHRVSVLAELDEYGQAAQVGRSVMIPADWPKSRRSHHYAELARAQMWTGDLDASFQNLLKARKSAPQQARYHQTVRETYAGLEAARRQLPESFLSYGSWLGA</sequence>
<dbReference type="InterPro" id="IPR010982">
    <property type="entry name" value="Lambda_DNA-bd_dom_sf"/>
</dbReference>
<gene>
    <name evidence="2" type="ORF">ACS04_05925</name>
</gene>
<keyword evidence="2" id="KW-0238">DNA-binding</keyword>
<dbReference type="Gene3D" id="1.10.260.40">
    <property type="entry name" value="lambda repressor-like DNA-binding domains"/>
    <property type="match status" value="1"/>
</dbReference>
<dbReference type="Pfam" id="PF13560">
    <property type="entry name" value="HTH_31"/>
    <property type="match status" value="1"/>
</dbReference>
<organism evidence="2 3">
    <name type="scientific">Streptomyces roseus</name>
    <dbReference type="NCBI Taxonomy" id="66430"/>
    <lineage>
        <taxon>Bacteria</taxon>
        <taxon>Bacillati</taxon>
        <taxon>Actinomycetota</taxon>
        <taxon>Actinomycetes</taxon>
        <taxon>Kitasatosporales</taxon>
        <taxon>Streptomycetaceae</taxon>
        <taxon>Streptomyces</taxon>
    </lineage>
</organism>
<keyword evidence="3" id="KW-1185">Reference proteome</keyword>
<evidence type="ECO:0000259" key="1">
    <source>
        <dbReference type="PROSITE" id="PS50943"/>
    </source>
</evidence>
<proteinExistence type="predicted"/>
<dbReference type="RefSeq" id="WP_048475442.1">
    <property type="nucleotide sequence ID" value="NZ_JBIRUD010000020.1"/>
</dbReference>
<dbReference type="STRING" id="66430.ACS04_05925"/>
<name>A0A0J6XVN0_9ACTN</name>
<evidence type="ECO:0000313" key="3">
    <source>
        <dbReference type="Proteomes" id="UP000035932"/>
    </source>
</evidence>
<dbReference type="PROSITE" id="PS50943">
    <property type="entry name" value="HTH_CROC1"/>
    <property type="match status" value="1"/>
</dbReference>
<evidence type="ECO:0000313" key="2">
    <source>
        <dbReference type="EMBL" id="KMO98778.1"/>
    </source>
</evidence>
<comment type="caution">
    <text evidence="2">The sequence shown here is derived from an EMBL/GenBank/DDBJ whole genome shotgun (WGS) entry which is preliminary data.</text>
</comment>